<name>A0A815T9E7_9BILA</name>
<sequence>MLSETGNNRYRDDTVKTHIANVLTDMEEDTEFFKVLLCFYPSRLH</sequence>
<evidence type="ECO:0000313" key="2">
    <source>
        <dbReference type="Proteomes" id="UP000663860"/>
    </source>
</evidence>
<protein>
    <submittedName>
        <fullName evidence="1">Uncharacterized protein</fullName>
    </submittedName>
</protein>
<feature type="non-terminal residue" evidence="1">
    <location>
        <position position="45"/>
    </location>
</feature>
<reference evidence="1" key="1">
    <citation type="submission" date="2021-02" db="EMBL/GenBank/DDBJ databases">
        <authorList>
            <person name="Nowell W R."/>
        </authorList>
    </citation>
    <scope>NUCLEOTIDE SEQUENCE</scope>
</reference>
<evidence type="ECO:0000313" key="1">
    <source>
        <dbReference type="EMBL" id="CAF1502286.1"/>
    </source>
</evidence>
<dbReference type="Proteomes" id="UP000663860">
    <property type="component" value="Unassembled WGS sequence"/>
</dbReference>
<accession>A0A815T9E7</accession>
<gene>
    <name evidence="1" type="ORF">IZO911_LOCUS45066</name>
</gene>
<dbReference type="AlphaFoldDB" id="A0A815T9E7"/>
<proteinExistence type="predicted"/>
<dbReference type="EMBL" id="CAJNOE010003374">
    <property type="protein sequence ID" value="CAF1502286.1"/>
    <property type="molecule type" value="Genomic_DNA"/>
</dbReference>
<comment type="caution">
    <text evidence="1">The sequence shown here is derived from an EMBL/GenBank/DDBJ whole genome shotgun (WGS) entry which is preliminary data.</text>
</comment>
<organism evidence="1 2">
    <name type="scientific">Adineta steineri</name>
    <dbReference type="NCBI Taxonomy" id="433720"/>
    <lineage>
        <taxon>Eukaryota</taxon>
        <taxon>Metazoa</taxon>
        <taxon>Spiralia</taxon>
        <taxon>Gnathifera</taxon>
        <taxon>Rotifera</taxon>
        <taxon>Eurotatoria</taxon>
        <taxon>Bdelloidea</taxon>
        <taxon>Adinetida</taxon>
        <taxon>Adinetidae</taxon>
        <taxon>Adineta</taxon>
    </lineage>
</organism>